<comment type="function">
    <text evidence="1">Involved in nucleolar processing of pre-18S ribosomal RNA.</text>
</comment>
<dbReference type="GO" id="GO:0032040">
    <property type="term" value="C:small-subunit processome"/>
    <property type="evidence" value="ECO:0007669"/>
    <property type="project" value="TreeGrafter"/>
</dbReference>
<dbReference type="SUPFAM" id="SSF50978">
    <property type="entry name" value="WD40 repeat-like"/>
    <property type="match status" value="1"/>
</dbReference>
<evidence type="ECO:0000256" key="3">
    <source>
        <dbReference type="ARBA" id="ARBA00022552"/>
    </source>
</evidence>
<dbReference type="GO" id="GO:0000462">
    <property type="term" value="P:maturation of SSU-rRNA from tricistronic rRNA transcript (SSU-rRNA, 5.8S rRNA, LSU-rRNA)"/>
    <property type="evidence" value="ECO:0007669"/>
    <property type="project" value="TreeGrafter"/>
</dbReference>
<dbReference type="GO" id="GO:0030686">
    <property type="term" value="C:90S preribosome"/>
    <property type="evidence" value="ECO:0007669"/>
    <property type="project" value="TreeGrafter"/>
</dbReference>
<feature type="region of interest" description="Disordered" evidence="8">
    <location>
        <begin position="1"/>
        <end position="73"/>
    </location>
</feature>
<keyword evidence="6" id="KW-0539">Nucleus</keyword>
<feature type="compositionally biased region" description="Acidic residues" evidence="8">
    <location>
        <begin position="516"/>
        <end position="527"/>
    </location>
</feature>
<organism evidence="10 11">
    <name type="scientific">Phellinidium pouzarii</name>
    <dbReference type="NCBI Taxonomy" id="167371"/>
    <lineage>
        <taxon>Eukaryota</taxon>
        <taxon>Fungi</taxon>
        <taxon>Dikarya</taxon>
        <taxon>Basidiomycota</taxon>
        <taxon>Agaricomycotina</taxon>
        <taxon>Agaricomycetes</taxon>
        <taxon>Hymenochaetales</taxon>
        <taxon>Hymenochaetaceae</taxon>
        <taxon>Phellinidium</taxon>
    </lineage>
</organism>
<dbReference type="OrthoDB" id="10251154at2759"/>
<dbReference type="PANTHER" id="PTHR14085:SF3">
    <property type="entry name" value="WD REPEAT-CONTAINING PROTEIN 46"/>
    <property type="match status" value="1"/>
</dbReference>
<dbReference type="SMART" id="SM01033">
    <property type="entry name" value="BING4CT"/>
    <property type="match status" value="1"/>
</dbReference>
<dbReference type="AlphaFoldDB" id="A0A4S4L0X4"/>
<feature type="compositionally biased region" description="Basic and acidic residues" evidence="8">
    <location>
        <begin position="22"/>
        <end position="32"/>
    </location>
</feature>
<gene>
    <name evidence="10" type="ORF">EW145_g5178</name>
</gene>
<keyword evidence="11" id="KW-1185">Reference proteome</keyword>
<dbReference type="Pfam" id="PF08149">
    <property type="entry name" value="BING4CT"/>
    <property type="match status" value="1"/>
</dbReference>
<feature type="compositionally biased region" description="Low complexity" evidence="8">
    <location>
        <begin position="53"/>
        <end position="66"/>
    </location>
</feature>
<evidence type="ECO:0000256" key="5">
    <source>
        <dbReference type="ARBA" id="ARBA00022737"/>
    </source>
</evidence>
<evidence type="ECO:0000256" key="7">
    <source>
        <dbReference type="ARBA" id="ARBA00076453"/>
    </source>
</evidence>
<dbReference type="InterPro" id="IPR036322">
    <property type="entry name" value="WD40_repeat_dom_sf"/>
</dbReference>
<name>A0A4S4L0X4_9AGAM</name>
<dbReference type="EMBL" id="SGPK01000302">
    <property type="protein sequence ID" value="THH04912.1"/>
    <property type="molecule type" value="Genomic_DNA"/>
</dbReference>
<protein>
    <recommendedName>
        <fullName evidence="7">U three protein 7</fullName>
    </recommendedName>
</protein>
<proteinExistence type="predicted"/>
<feature type="compositionally biased region" description="Basic and acidic residues" evidence="8">
    <location>
        <begin position="603"/>
        <end position="621"/>
    </location>
</feature>
<sequence>MDSLISKANAIRPVTKRRKVDSKHPRPSDTSKKAGPSTQKPVDATYASIESHSTLPRSLRPASSPPKGTKTHTHIANKALRLELDRHASHGARVQAARADADLLTEAVGTEPGRIEVEGEMERTWRVDQSSIVNEVGGEASNQRREWRLDGGSYRARYARNGRHLAIVGKNGHVASFDWQAGTMHAELQLRETCRDITYLHDQSYFAVAQKKYAFIYDQNGVELHKLSNHVEPTRLEFLPYHWLLASVGNSGHLKYQDTSTGQLVAAHRTALGPCSTLAQNPHTAVLYLGHQNGRVTLWTPNLGHAAVTLQAHRGRSLERVDGQVKVWDCRKWDVVREWTTRGGGGEVEWSAKGVLAVATGGTVNTYNPPQNHTLVPSNSLAPPPLYLTHPIPSRPLTSLRFCPFTDVLTIGHSRGLSSILIPGAGEPHFDSSEADPFENRRMRREREVHGLLDKIPPDMITVTGPAPGSIALPPKITLPGGEGKTPDVFFARRLRIERLQIVGKYDATEDLYETGASEAEDDEDAASEAAEGNDIGIEKANGTKKALKERVERKMRGKNKSMKRYLRKHRKNVIDPQTVAVRAKLEKQRGERRRAIAVARGENSDNGRKPSVLDRFKWEK</sequence>
<feature type="region of interest" description="Disordered" evidence="8">
    <location>
        <begin position="557"/>
        <end position="621"/>
    </location>
</feature>
<feature type="region of interest" description="Disordered" evidence="8">
    <location>
        <begin position="516"/>
        <end position="542"/>
    </location>
</feature>
<dbReference type="InterPro" id="IPR040315">
    <property type="entry name" value="WDR46/Utp7"/>
</dbReference>
<evidence type="ECO:0000259" key="9">
    <source>
        <dbReference type="SMART" id="SM01033"/>
    </source>
</evidence>
<evidence type="ECO:0000256" key="1">
    <source>
        <dbReference type="ARBA" id="ARBA00004099"/>
    </source>
</evidence>
<dbReference type="Gene3D" id="2.130.10.10">
    <property type="entry name" value="YVTN repeat-like/Quinoprotein amine dehydrogenase"/>
    <property type="match status" value="1"/>
</dbReference>
<comment type="caution">
    <text evidence="10">The sequence shown here is derived from an EMBL/GenBank/DDBJ whole genome shotgun (WGS) entry which is preliminary data.</text>
</comment>
<evidence type="ECO:0000313" key="11">
    <source>
        <dbReference type="Proteomes" id="UP000308199"/>
    </source>
</evidence>
<evidence type="ECO:0000256" key="6">
    <source>
        <dbReference type="ARBA" id="ARBA00023242"/>
    </source>
</evidence>
<feature type="domain" description="BING4 C-terminal" evidence="9">
    <location>
        <begin position="386"/>
        <end position="465"/>
    </location>
</feature>
<dbReference type="Proteomes" id="UP000308199">
    <property type="component" value="Unassembled WGS sequence"/>
</dbReference>
<dbReference type="FunFam" id="2.130.10.10:FF:000378">
    <property type="entry name" value="U3 small nucleolar RNA-associated protein 7"/>
    <property type="match status" value="1"/>
</dbReference>
<keyword evidence="3" id="KW-0698">rRNA processing</keyword>
<evidence type="ECO:0000256" key="4">
    <source>
        <dbReference type="ARBA" id="ARBA00022574"/>
    </source>
</evidence>
<accession>A0A4S4L0X4</accession>
<evidence type="ECO:0000256" key="2">
    <source>
        <dbReference type="ARBA" id="ARBA00004604"/>
    </source>
</evidence>
<dbReference type="InterPro" id="IPR015943">
    <property type="entry name" value="WD40/YVTN_repeat-like_dom_sf"/>
</dbReference>
<comment type="subcellular location">
    <subcellularLocation>
        <location evidence="2">Nucleus</location>
        <location evidence="2">Nucleolus</location>
    </subcellularLocation>
</comment>
<reference evidence="10 11" key="1">
    <citation type="submission" date="2019-02" db="EMBL/GenBank/DDBJ databases">
        <title>Genome sequencing of the rare red list fungi Phellinidium pouzarii.</title>
        <authorList>
            <person name="Buettner E."/>
            <person name="Kellner H."/>
        </authorList>
    </citation>
    <scope>NUCLEOTIDE SEQUENCE [LARGE SCALE GENOMIC DNA]</scope>
    <source>
        <strain evidence="10 11">DSM 108285</strain>
    </source>
</reference>
<dbReference type="PANTHER" id="PTHR14085">
    <property type="entry name" value="WD-REPEAT PROTEIN BING4"/>
    <property type="match status" value="1"/>
</dbReference>
<feature type="compositionally biased region" description="Basic residues" evidence="8">
    <location>
        <begin position="557"/>
        <end position="572"/>
    </location>
</feature>
<evidence type="ECO:0000256" key="8">
    <source>
        <dbReference type="SAM" id="MobiDB-lite"/>
    </source>
</evidence>
<keyword evidence="5" id="KW-0677">Repeat</keyword>
<evidence type="ECO:0000313" key="10">
    <source>
        <dbReference type="EMBL" id="THH04912.1"/>
    </source>
</evidence>
<keyword evidence="4" id="KW-0853">WD repeat</keyword>
<dbReference type="InterPro" id="IPR012952">
    <property type="entry name" value="BING4_C_dom"/>
</dbReference>